<accession>A0A8T0NHT3</accession>
<evidence type="ECO:0000313" key="1">
    <source>
        <dbReference type="EMBL" id="KAG2547692.1"/>
    </source>
</evidence>
<name>A0A8T0NHT3_PANVG</name>
<dbReference type="AlphaFoldDB" id="A0A8T0NHT3"/>
<reference evidence="1" key="1">
    <citation type="submission" date="2020-05" db="EMBL/GenBank/DDBJ databases">
        <title>WGS assembly of Panicum virgatum.</title>
        <authorList>
            <person name="Lovell J.T."/>
            <person name="Jenkins J."/>
            <person name="Shu S."/>
            <person name="Juenger T.E."/>
            <person name="Schmutz J."/>
        </authorList>
    </citation>
    <scope>NUCLEOTIDE SEQUENCE</scope>
    <source>
        <strain evidence="1">AP13</strain>
    </source>
</reference>
<dbReference type="SUPFAM" id="SSF52058">
    <property type="entry name" value="L domain-like"/>
    <property type="match status" value="1"/>
</dbReference>
<gene>
    <name evidence="1" type="ORF">PVAP13_9KG116500</name>
</gene>
<protein>
    <submittedName>
        <fullName evidence="1">Uncharacterized protein</fullName>
    </submittedName>
</protein>
<sequence length="248" mass="28580">MECLERIGREFYGQDSVEPFPALEKLEFQNMPNWVEWYEVSENDFPSLCELKIKDSNELGILPQKLPLNLKKLVIINCEKVVRLPTAPCLTHLVLKGNIGEETLSCLHFPLLRTLKVCFLRKAEEIKLANLPMLEGLSVTGCKRLFSIEGLCSVECLCLLKIKDCPNLQLPFEPLPQKVQQSTITNCPQLQDWAEWQQAQMSEPRYQLEEHDGASYDQEVAEALSDDSEDYFEVLSEDEDDDFYDRML</sequence>
<dbReference type="Gene3D" id="3.80.10.10">
    <property type="entry name" value="Ribonuclease Inhibitor"/>
    <property type="match status" value="1"/>
</dbReference>
<evidence type="ECO:0000313" key="2">
    <source>
        <dbReference type="Proteomes" id="UP000823388"/>
    </source>
</evidence>
<keyword evidence="2" id="KW-1185">Reference proteome</keyword>
<dbReference type="InterPro" id="IPR032675">
    <property type="entry name" value="LRR_dom_sf"/>
</dbReference>
<proteinExistence type="predicted"/>
<dbReference type="Proteomes" id="UP000823388">
    <property type="component" value="Chromosome 9K"/>
</dbReference>
<organism evidence="1 2">
    <name type="scientific">Panicum virgatum</name>
    <name type="common">Blackwell switchgrass</name>
    <dbReference type="NCBI Taxonomy" id="38727"/>
    <lineage>
        <taxon>Eukaryota</taxon>
        <taxon>Viridiplantae</taxon>
        <taxon>Streptophyta</taxon>
        <taxon>Embryophyta</taxon>
        <taxon>Tracheophyta</taxon>
        <taxon>Spermatophyta</taxon>
        <taxon>Magnoliopsida</taxon>
        <taxon>Liliopsida</taxon>
        <taxon>Poales</taxon>
        <taxon>Poaceae</taxon>
        <taxon>PACMAD clade</taxon>
        <taxon>Panicoideae</taxon>
        <taxon>Panicodae</taxon>
        <taxon>Paniceae</taxon>
        <taxon>Panicinae</taxon>
        <taxon>Panicum</taxon>
        <taxon>Panicum sect. Hiantes</taxon>
    </lineage>
</organism>
<comment type="caution">
    <text evidence="1">The sequence shown here is derived from an EMBL/GenBank/DDBJ whole genome shotgun (WGS) entry which is preliminary data.</text>
</comment>
<dbReference type="EMBL" id="CM029053">
    <property type="protein sequence ID" value="KAG2547692.1"/>
    <property type="molecule type" value="Genomic_DNA"/>
</dbReference>